<dbReference type="InterPro" id="IPR010982">
    <property type="entry name" value="Lambda_DNA-bd_dom_sf"/>
</dbReference>
<keyword evidence="1" id="KW-0802">TPR repeat</keyword>
<keyword evidence="4" id="KW-1185">Reference proteome</keyword>
<accession>A0ABT7MT83</accession>
<dbReference type="InterPro" id="IPR053163">
    <property type="entry name" value="HTH-type_regulator_Rgg"/>
</dbReference>
<name>A0ABT7MT83_9BACL</name>
<evidence type="ECO:0000313" key="3">
    <source>
        <dbReference type="EMBL" id="MDL5378410.1"/>
    </source>
</evidence>
<proteinExistence type="predicted"/>
<gene>
    <name evidence="3" type="ORF">QR695_15570</name>
</gene>
<dbReference type="SUPFAM" id="SSF48452">
    <property type="entry name" value="TPR-like"/>
    <property type="match status" value="2"/>
</dbReference>
<dbReference type="RefSeq" id="WP_214720151.1">
    <property type="nucleotide sequence ID" value="NZ_CP183077.1"/>
</dbReference>
<dbReference type="PROSITE" id="PS50005">
    <property type="entry name" value="TPR"/>
    <property type="match status" value="2"/>
</dbReference>
<dbReference type="InterPro" id="IPR011990">
    <property type="entry name" value="TPR-like_helical_dom_sf"/>
</dbReference>
<feature type="repeat" description="TPR" evidence="1">
    <location>
        <begin position="194"/>
        <end position="227"/>
    </location>
</feature>
<dbReference type="SMART" id="SM00028">
    <property type="entry name" value="TPR"/>
    <property type="match status" value="4"/>
</dbReference>
<dbReference type="EMBL" id="JASWER010000031">
    <property type="protein sequence ID" value="MDL5378410.1"/>
    <property type="molecule type" value="Genomic_DNA"/>
</dbReference>
<evidence type="ECO:0000313" key="4">
    <source>
        <dbReference type="Proteomes" id="UP001230807"/>
    </source>
</evidence>
<dbReference type="SMART" id="SM00530">
    <property type="entry name" value="HTH_XRE"/>
    <property type="match status" value="1"/>
</dbReference>
<dbReference type="Proteomes" id="UP001230807">
    <property type="component" value="Unassembled WGS sequence"/>
</dbReference>
<dbReference type="Pfam" id="PF13181">
    <property type="entry name" value="TPR_8"/>
    <property type="match status" value="2"/>
</dbReference>
<dbReference type="SUPFAM" id="SSF47413">
    <property type="entry name" value="lambda repressor-like DNA-binding domains"/>
    <property type="match status" value="1"/>
</dbReference>
<reference evidence="3 4" key="1">
    <citation type="submission" date="2023-06" db="EMBL/GenBank/DDBJ databases">
        <title>Influencing factors and mechanism of Cr(VI) reduction by facultative anaerobic Exiguobacterium sp. PY14.</title>
        <authorList>
            <person name="Zou L."/>
        </authorList>
    </citation>
    <scope>NUCLEOTIDE SEQUENCE [LARGE SCALE GENOMIC DNA]</scope>
    <source>
        <strain evidence="3 4">PY14</strain>
    </source>
</reference>
<organism evidence="3 4">
    <name type="scientific">Exiguobacterium mexicanum</name>
    <dbReference type="NCBI Taxonomy" id="340146"/>
    <lineage>
        <taxon>Bacteria</taxon>
        <taxon>Bacillati</taxon>
        <taxon>Bacillota</taxon>
        <taxon>Bacilli</taxon>
        <taxon>Bacillales</taxon>
        <taxon>Bacillales Family XII. Incertae Sedis</taxon>
        <taxon>Exiguobacterium</taxon>
    </lineage>
</organism>
<feature type="repeat" description="TPR" evidence="1">
    <location>
        <begin position="274"/>
        <end position="307"/>
    </location>
</feature>
<evidence type="ECO:0000259" key="2">
    <source>
        <dbReference type="PROSITE" id="PS50943"/>
    </source>
</evidence>
<dbReference type="CDD" id="cd00093">
    <property type="entry name" value="HTH_XRE"/>
    <property type="match status" value="1"/>
</dbReference>
<dbReference type="InterPro" id="IPR001387">
    <property type="entry name" value="Cro/C1-type_HTH"/>
</dbReference>
<protein>
    <submittedName>
        <fullName evidence="3">Helix-turn-helix domain-containing protein</fullName>
    </submittedName>
</protein>
<sequence length="426" mass="50425">MQNNYGNLIKVERLRRNMKQSVLARGICSVSYLSKIENNQTIPSEEVLDLLFRKLDLDIPLYVTVTDNEIEKIKVEILRLIKEAVLSRNLNETAENLKKIERYKKDHRIYKHKPLYILMLLVLARFDFMPGGKQGYLTELEWLQDQFTSEDRIRFNILKALKSFSLNDKDTALDLMQQVREELDTTYLEEWEIADINYIIGGMYYKYTDYLQAIEHVNRALSYFKDNFYVERIIECHLIIGLAFKRRKRFNEALANYKKAIKAAGATDLKGYYGMLYNNTGEIYSLQGNRELALEYFLKGLEYKVESKSKLLSILSLIEEYSIRGSSQEVLDWVEKGEEIIQEEDNDNLSEFIYHFGVFRNKYTNGNSKELIESLKKAVQYFESSDDYHYTNKYALWLARELRENGKYKLSTEYYEKSIAIMSRWD</sequence>
<dbReference type="PANTHER" id="PTHR37038">
    <property type="entry name" value="TRANSCRIPTIONAL REGULATOR-RELATED"/>
    <property type="match status" value="1"/>
</dbReference>
<feature type="domain" description="HTH cro/C1-type" evidence="2">
    <location>
        <begin position="9"/>
        <end position="62"/>
    </location>
</feature>
<comment type="caution">
    <text evidence="3">The sequence shown here is derived from an EMBL/GenBank/DDBJ whole genome shotgun (WGS) entry which is preliminary data.</text>
</comment>
<dbReference type="Gene3D" id="1.10.260.40">
    <property type="entry name" value="lambda repressor-like DNA-binding domains"/>
    <property type="match status" value="1"/>
</dbReference>
<dbReference type="PANTHER" id="PTHR37038:SF14">
    <property type="entry name" value="TRANSCRIPTIONAL ACTIVATOR"/>
    <property type="match status" value="1"/>
</dbReference>
<dbReference type="InterPro" id="IPR019734">
    <property type="entry name" value="TPR_rpt"/>
</dbReference>
<evidence type="ECO:0000256" key="1">
    <source>
        <dbReference type="PROSITE-ProRule" id="PRU00339"/>
    </source>
</evidence>
<dbReference type="Pfam" id="PF01381">
    <property type="entry name" value="HTH_3"/>
    <property type="match status" value="1"/>
</dbReference>
<dbReference type="PROSITE" id="PS50943">
    <property type="entry name" value="HTH_CROC1"/>
    <property type="match status" value="1"/>
</dbReference>
<dbReference type="Gene3D" id="1.25.40.10">
    <property type="entry name" value="Tetratricopeptide repeat domain"/>
    <property type="match status" value="1"/>
</dbReference>